<reference evidence="3" key="1">
    <citation type="submission" date="2018-05" db="EMBL/GenBank/DDBJ databases">
        <authorList>
            <person name="Lanie J.A."/>
            <person name="Ng W.-L."/>
            <person name="Kazmierczak K.M."/>
            <person name="Andrzejewski T.M."/>
            <person name="Davidsen T.M."/>
            <person name="Wayne K.J."/>
            <person name="Tettelin H."/>
            <person name="Glass J.I."/>
            <person name="Rusch D."/>
            <person name="Podicherti R."/>
            <person name="Tsui H.-C.T."/>
            <person name="Winkler M.E."/>
        </authorList>
    </citation>
    <scope>NUCLEOTIDE SEQUENCE</scope>
</reference>
<name>A0A381WUD8_9ZZZZ</name>
<dbReference type="PANTHER" id="PTHR22916:SF3">
    <property type="entry name" value="UDP-GLCNAC:BETAGAL BETA-1,3-N-ACETYLGLUCOSAMINYLTRANSFERASE-LIKE PROTEIN 1"/>
    <property type="match status" value="1"/>
</dbReference>
<protein>
    <recommendedName>
        <fullName evidence="2">Glycosyltransferase 2-like domain-containing protein</fullName>
    </recommendedName>
</protein>
<dbReference type="SUPFAM" id="SSF53448">
    <property type="entry name" value="Nucleotide-diphospho-sugar transferases"/>
    <property type="match status" value="1"/>
</dbReference>
<accession>A0A381WUD8</accession>
<evidence type="ECO:0000313" key="3">
    <source>
        <dbReference type="EMBL" id="SVA56126.1"/>
    </source>
</evidence>
<dbReference type="PANTHER" id="PTHR22916">
    <property type="entry name" value="GLYCOSYLTRANSFERASE"/>
    <property type="match status" value="1"/>
</dbReference>
<keyword evidence="1" id="KW-1133">Transmembrane helix</keyword>
<dbReference type="EMBL" id="UINC01012913">
    <property type="protein sequence ID" value="SVA56126.1"/>
    <property type="molecule type" value="Genomic_DNA"/>
</dbReference>
<organism evidence="3">
    <name type="scientific">marine metagenome</name>
    <dbReference type="NCBI Taxonomy" id="408172"/>
    <lineage>
        <taxon>unclassified sequences</taxon>
        <taxon>metagenomes</taxon>
        <taxon>ecological metagenomes</taxon>
    </lineage>
</organism>
<keyword evidence="1" id="KW-0472">Membrane</keyword>
<dbReference type="Pfam" id="PF00535">
    <property type="entry name" value="Glycos_transf_2"/>
    <property type="match status" value="1"/>
</dbReference>
<dbReference type="CDD" id="cd00761">
    <property type="entry name" value="Glyco_tranf_GTA_type"/>
    <property type="match status" value="1"/>
</dbReference>
<sequence>MKTISLILPTLNNPQSLNLFLKSVYLGKTIEAKIEIIIIDQSDSDEIKNICNMYNNKNNPFIVYKRSNNLGLSFNRNLGLQFATGDIVGFPDNDCTYYPDTLENILNCFLDVESKDNDAILGQIYDNNNHQPIIKNWPQKKIKVTIFNFYNLSSSIVLFCKKNKMKFNESMGAGTTFGSCEDTDYIFNMLVLKKKLIYCPNVKVWHPEINYNEASLQRVESYASGLGYFISNGITFVKAGLLLGCIFIKGKQALISRRSYRAGYFRNYFKG</sequence>
<feature type="transmembrane region" description="Helical" evidence="1">
    <location>
        <begin position="226"/>
        <end position="248"/>
    </location>
</feature>
<evidence type="ECO:0000256" key="1">
    <source>
        <dbReference type="SAM" id="Phobius"/>
    </source>
</evidence>
<dbReference type="InterPro" id="IPR001173">
    <property type="entry name" value="Glyco_trans_2-like"/>
</dbReference>
<evidence type="ECO:0000259" key="2">
    <source>
        <dbReference type="Pfam" id="PF00535"/>
    </source>
</evidence>
<feature type="domain" description="Glycosyltransferase 2-like" evidence="2">
    <location>
        <begin position="5"/>
        <end position="130"/>
    </location>
</feature>
<keyword evidence="1" id="KW-0812">Transmembrane</keyword>
<feature type="non-terminal residue" evidence="3">
    <location>
        <position position="271"/>
    </location>
</feature>
<dbReference type="InterPro" id="IPR029044">
    <property type="entry name" value="Nucleotide-diphossugar_trans"/>
</dbReference>
<dbReference type="AlphaFoldDB" id="A0A381WUD8"/>
<dbReference type="Gene3D" id="3.90.550.10">
    <property type="entry name" value="Spore Coat Polysaccharide Biosynthesis Protein SpsA, Chain A"/>
    <property type="match status" value="1"/>
</dbReference>
<proteinExistence type="predicted"/>
<gene>
    <name evidence="3" type="ORF">METZ01_LOCUS108980</name>
</gene>
<dbReference type="GO" id="GO:0016758">
    <property type="term" value="F:hexosyltransferase activity"/>
    <property type="evidence" value="ECO:0007669"/>
    <property type="project" value="UniProtKB-ARBA"/>
</dbReference>